<gene>
    <name evidence="2" type="ORF">BXY80_0555</name>
</gene>
<dbReference type="EMBL" id="RAQJ01000001">
    <property type="protein sequence ID" value="RKE98467.1"/>
    <property type="molecule type" value="Genomic_DNA"/>
</dbReference>
<name>A0A420DW67_9FLAO</name>
<evidence type="ECO:0000313" key="3">
    <source>
        <dbReference type="Proteomes" id="UP000284892"/>
    </source>
</evidence>
<dbReference type="RefSeq" id="WP_120199678.1">
    <property type="nucleotide sequence ID" value="NZ_RAQJ01000001.1"/>
</dbReference>
<dbReference type="OrthoDB" id="1191002at2"/>
<proteinExistence type="predicted"/>
<organism evidence="2 3">
    <name type="scientific">Ichthyenterobacterium magnum</name>
    <dbReference type="NCBI Taxonomy" id="1230530"/>
    <lineage>
        <taxon>Bacteria</taxon>
        <taxon>Pseudomonadati</taxon>
        <taxon>Bacteroidota</taxon>
        <taxon>Flavobacteriia</taxon>
        <taxon>Flavobacteriales</taxon>
        <taxon>Flavobacteriaceae</taxon>
        <taxon>Ichthyenterobacterium</taxon>
    </lineage>
</organism>
<protein>
    <recommendedName>
        <fullName evidence="4">TonB-like protein</fullName>
    </recommendedName>
</protein>
<dbReference type="Proteomes" id="UP000284892">
    <property type="component" value="Unassembled WGS sequence"/>
</dbReference>
<dbReference type="PROSITE" id="PS51257">
    <property type="entry name" value="PROKAR_LIPOPROTEIN"/>
    <property type="match status" value="1"/>
</dbReference>
<keyword evidence="1" id="KW-0732">Signal</keyword>
<comment type="caution">
    <text evidence="2">The sequence shown here is derived from an EMBL/GenBank/DDBJ whole genome shotgun (WGS) entry which is preliminary data.</text>
</comment>
<accession>A0A420DW67</accession>
<reference evidence="2 3" key="1">
    <citation type="submission" date="2018-09" db="EMBL/GenBank/DDBJ databases">
        <title>Genomic Encyclopedia of Archaeal and Bacterial Type Strains, Phase II (KMG-II): from individual species to whole genera.</title>
        <authorList>
            <person name="Goeker M."/>
        </authorList>
    </citation>
    <scope>NUCLEOTIDE SEQUENCE [LARGE SCALE GENOMIC DNA]</scope>
    <source>
        <strain evidence="2 3">DSM 26283</strain>
    </source>
</reference>
<evidence type="ECO:0000256" key="1">
    <source>
        <dbReference type="SAM" id="SignalP"/>
    </source>
</evidence>
<evidence type="ECO:0008006" key="4">
    <source>
        <dbReference type="Google" id="ProtNLM"/>
    </source>
</evidence>
<dbReference type="AlphaFoldDB" id="A0A420DW67"/>
<sequence>MKQLLLIFCLVLLSSCNYFNTKKVYTEDLLEEELQTFNWNDVDEYPTFAICDSTLGKSNKKVCFENTLRNILNTNLSKYKIIVNDNVDDTIQLKITISNTGKFSIDNIISKAVTKAQIPQLDSLVISCLDTLPKIYPAIKRSQQVATQFSLPIVVKID</sequence>
<evidence type="ECO:0000313" key="2">
    <source>
        <dbReference type="EMBL" id="RKE98467.1"/>
    </source>
</evidence>
<keyword evidence="3" id="KW-1185">Reference proteome</keyword>
<feature type="signal peptide" evidence="1">
    <location>
        <begin position="1"/>
        <end position="19"/>
    </location>
</feature>
<feature type="chain" id="PRO_5019374154" description="TonB-like protein" evidence="1">
    <location>
        <begin position="20"/>
        <end position="158"/>
    </location>
</feature>